<name>A0AAU7BPA7_9FLAO</name>
<reference evidence="2" key="1">
    <citation type="submission" date="2024-05" db="EMBL/GenBank/DDBJ databases">
        <title>Pontimicrobium maritimus sp. nov., isolated form sea water.</title>
        <authorList>
            <person name="Muhammad N."/>
            <person name="Vuong T.Q."/>
            <person name="Han H.L."/>
            <person name="Kim S.-G."/>
        </authorList>
    </citation>
    <scope>NUCLEOTIDE SEQUENCE</scope>
    <source>
        <strain evidence="2">SW4</strain>
    </source>
</reference>
<keyword evidence="1" id="KW-0472">Membrane</keyword>
<feature type="transmembrane region" description="Helical" evidence="1">
    <location>
        <begin position="86"/>
        <end position="106"/>
    </location>
</feature>
<feature type="transmembrane region" description="Helical" evidence="1">
    <location>
        <begin position="12"/>
        <end position="31"/>
    </location>
</feature>
<evidence type="ECO:0000313" key="2">
    <source>
        <dbReference type="EMBL" id="XBG59911.1"/>
    </source>
</evidence>
<dbReference type="AlphaFoldDB" id="A0AAU7BPA7"/>
<organism evidence="2">
    <name type="scientific">Pontimicrobium sp. SW4</name>
    <dbReference type="NCBI Taxonomy" id="3153519"/>
    <lineage>
        <taxon>Bacteria</taxon>
        <taxon>Pseudomonadati</taxon>
        <taxon>Bacteroidota</taxon>
        <taxon>Flavobacteriia</taxon>
        <taxon>Flavobacteriales</taxon>
        <taxon>Flavobacteriaceae</taxon>
        <taxon>Pontimicrobium</taxon>
    </lineage>
</organism>
<dbReference type="InterPro" id="IPR025495">
    <property type="entry name" value="DUF4386"/>
</dbReference>
<proteinExistence type="predicted"/>
<accession>A0AAU7BPA7</accession>
<keyword evidence="1" id="KW-1133">Transmembrane helix</keyword>
<feature type="transmembrane region" description="Helical" evidence="1">
    <location>
        <begin position="198"/>
        <end position="221"/>
    </location>
</feature>
<feature type="transmembrane region" description="Helical" evidence="1">
    <location>
        <begin position="139"/>
        <end position="161"/>
    </location>
</feature>
<dbReference type="Pfam" id="PF14329">
    <property type="entry name" value="DUF4386"/>
    <property type="match status" value="1"/>
</dbReference>
<dbReference type="EMBL" id="CP157199">
    <property type="protein sequence ID" value="XBG59911.1"/>
    <property type="molecule type" value="Genomic_DNA"/>
</dbReference>
<gene>
    <name evidence="2" type="ORF">ABGB03_08550</name>
</gene>
<protein>
    <submittedName>
        <fullName evidence="2">DUF4386 domain-containing protein</fullName>
    </submittedName>
</protein>
<sequence length="232" mass="25660">MDSNKKTARIAGLLYFIVVLTGIFGIMYVPSKLLVMKDASATFNNVVNGEQLFRLSIASTLISYIIMLIIPFVLYKLLKSVNKNTAVLMVALGMVSAILSFIPVSYKMDVITLISDADYLNTYSTEQLQSKMMLSLGSYYSGTRIAMLFWGLWLFPFGYLVFKSGILPKFLGVFLMLGCLGYLIQVFGRLIIPGYSELGISSFVTLPATIGELGICLWLLIMGAKEKLSTVD</sequence>
<dbReference type="RefSeq" id="WP_347921879.1">
    <property type="nucleotide sequence ID" value="NZ_CP157199.1"/>
</dbReference>
<keyword evidence="1" id="KW-0812">Transmembrane</keyword>
<evidence type="ECO:0000256" key="1">
    <source>
        <dbReference type="SAM" id="Phobius"/>
    </source>
</evidence>
<feature type="transmembrane region" description="Helical" evidence="1">
    <location>
        <begin position="173"/>
        <end position="192"/>
    </location>
</feature>
<feature type="transmembrane region" description="Helical" evidence="1">
    <location>
        <begin position="51"/>
        <end position="74"/>
    </location>
</feature>